<proteinExistence type="predicted"/>
<dbReference type="OrthoDB" id="303614at2759"/>
<name>A0A136J839_9PEZI</name>
<dbReference type="AlphaFoldDB" id="A0A136J839"/>
<organism evidence="1 2">
    <name type="scientific">Microdochium bolleyi</name>
    <dbReference type="NCBI Taxonomy" id="196109"/>
    <lineage>
        <taxon>Eukaryota</taxon>
        <taxon>Fungi</taxon>
        <taxon>Dikarya</taxon>
        <taxon>Ascomycota</taxon>
        <taxon>Pezizomycotina</taxon>
        <taxon>Sordariomycetes</taxon>
        <taxon>Xylariomycetidae</taxon>
        <taxon>Xylariales</taxon>
        <taxon>Microdochiaceae</taxon>
        <taxon>Microdochium</taxon>
    </lineage>
</organism>
<dbReference type="InParanoid" id="A0A136J839"/>
<keyword evidence="2" id="KW-1185">Reference proteome</keyword>
<evidence type="ECO:0000313" key="1">
    <source>
        <dbReference type="EMBL" id="KXJ93329.1"/>
    </source>
</evidence>
<evidence type="ECO:0000313" key="2">
    <source>
        <dbReference type="Proteomes" id="UP000070501"/>
    </source>
</evidence>
<feature type="non-terminal residue" evidence="1">
    <location>
        <position position="138"/>
    </location>
</feature>
<reference evidence="2" key="1">
    <citation type="submission" date="2016-02" db="EMBL/GenBank/DDBJ databases">
        <title>Draft genome sequence of Microdochium bolleyi, a fungal endophyte of beachgrass.</title>
        <authorList>
            <consortium name="DOE Joint Genome Institute"/>
            <person name="David A.S."/>
            <person name="May G."/>
            <person name="Haridas S."/>
            <person name="Lim J."/>
            <person name="Wang M."/>
            <person name="Labutti K."/>
            <person name="Lipzen A."/>
            <person name="Barry K."/>
            <person name="Grigoriev I.V."/>
        </authorList>
    </citation>
    <scope>NUCLEOTIDE SEQUENCE [LARGE SCALE GENOMIC DNA]</scope>
    <source>
        <strain evidence="2">J235TASD1</strain>
    </source>
</reference>
<gene>
    <name evidence="1" type="ORF">Micbo1qcDRAFT_161328</name>
</gene>
<accession>A0A136J839</accession>
<protein>
    <submittedName>
        <fullName evidence="1">Uncharacterized protein</fullName>
    </submittedName>
</protein>
<dbReference type="EMBL" id="KQ964248">
    <property type="protein sequence ID" value="KXJ93329.1"/>
    <property type="molecule type" value="Genomic_DNA"/>
</dbReference>
<sequence length="138" mass="15001">MARFSETARERELFRYEASTIARTVPSTLGIDPIASLAQEAPFQHDPILTALAQLCATRLQAACAYVSFFETQCQHVVACASPTSSLFNAAPDADLLGLCGKAFPRNSSLSEHVLQLEDVIEEGTMAQTYRGQHLPIS</sequence>
<dbReference type="Proteomes" id="UP000070501">
    <property type="component" value="Unassembled WGS sequence"/>
</dbReference>